<proteinExistence type="predicted"/>
<accession>A0A098VPY5</accession>
<sequence>MDLRVSIRKLYFNRVEVYYRPAPNCNSNKSPSLLDALQVRQHSATVLTISFDTLLTVPALTLELQCTSSLFKRASLFIEDFGITPKHASERRPLCAFPLCLEMEHPSDLNEWLTPLIATSENDCHSIRCSCSSENSTLVLEIPETETRIEVRNLTIISESGDQSIDFLMATQACKVWGPMVLISTPSPCSSSASCHVKVVIATYPVEYEALAFKTNVSISSGLLLHTNGDVLTNPTISRSSIDAFNADPTLDLSDISPLSAESTPTNPWDMSQSPLSTACPRAKKQKKSSEFSFTSFSNEDYIPSTPPNLR</sequence>
<dbReference type="VEuPathDB" id="MicrosporidiaDB:DI09_47p180"/>
<dbReference type="Proteomes" id="UP000029725">
    <property type="component" value="Unassembled WGS sequence"/>
</dbReference>
<gene>
    <name evidence="2" type="ORF">DI09_47p180</name>
</gene>
<feature type="region of interest" description="Disordered" evidence="1">
    <location>
        <begin position="256"/>
        <end position="292"/>
    </location>
</feature>
<evidence type="ECO:0000313" key="2">
    <source>
        <dbReference type="EMBL" id="KGG51040.1"/>
    </source>
</evidence>
<dbReference type="AlphaFoldDB" id="A0A098VPY5"/>
<comment type="caution">
    <text evidence="2">The sequence shown here is derived from an EMBL/GenBank/DDBJ whole genome shotgun (WGS) entry which is preliminary data.</text>
</comment>
<dbReference type="HOGENOM" id="CLU_894527_0_0_1"/>
<dbReference type="RefSeq" id="XP_013237467.1">
    <property type="nucleotide sequence ID" value="XM_013382013.1"/>
</dbReference>
<organism evidence="2 3">
    <name type="scientific">Mitosporidium daphniae</name>
    <dbReference type="NCBI Taxonomy" id="1485682"/>
    <lineage>
        <taxon>Eukaryota</taxon>
        <taxon>Fungi</taxon>
        <taxon>Fungi incertae sedis</taxon>
        <taxon>Microsporidia</taxon>
        <taxon>Mitosporidium</taxon>
    </lineage>
</organism>
<protein>
    <submittedName>
        <fullName evidence="2">Uncharacterized protein</fullName>
    </submittedName>
</protein>
<keyword evidence="3" id="KW-1185">Reference proteome</keyword>
<feature type="compositionally biased region" description="Polar residues" evidence="1">
    <location>
        <begin position="260"/>
        <end position="277"/>
    </location>
</feature>
<dbReference type="GeneID" id="25260076"/>
<reference evidence="2 3" key="1">
    <citation type="submission" date="2014-04" db="EMBL/GenBank/DDBJ databases">
        <title>A new species of microsporidia sheds light on the evolution of extreme parasitism.</title>
        <authorList>
            <person name="Haag K.L."/>
            <person name="James T.Y."/>
            <person name="Larsson R."/>
            <person name="Schaer T.M."/>
            <person name="Refardt D."/>
            <person name="Pombert J.-F."/>
            <person name="Ebert D."/>
        </authorList>
    </citation>
    <scope>NUCLEOTIDE SEQUENCE [LARGE SCALE GENOMIC DNA]</scope>
    <source>
        <strain evidence="2 3">UGP3</strain>
        <tissue evidence="2">Spores</tissue>
    </source>
</reference>
<evidence type="ECO:0000256" key="1">
    <source>
        <dbReference type="SAM" id="MobiDB-lite"/>
    </source>
</evidence>
<evidence type="ECO:0000313" key="3">
    <source>
        <dbReference type="Proteomes" id="UP000029725"/>
    </source>
</evidence>
<dbReference type="EMBL" id="JMKJ01000421">
    <property type="protein sequence ID" value="KGG51040.1"/>
    <property type="molecule type" value="Genomic_DNA"/>
</dbReference>
<name>A0A098VPY5_9MICR</name>